<accession>A0A1G9ZWK4</accession>
<proteinExistence type="predicted"/>
<dbReference type="EMBL" id="FNIC01000002">
    <property type="protein sequence ID" value="SDN25311.1"/>
    <property type="molecule type" value="Genomic_DNA"/>
</dbReference>
<organism evidence="2 3">
    <name type="scientific">Nocardioides szechwanensis</name>
    <dbReference type="NCBI Taxonomy" id="1005944"/>
    <lineage>
        <taxon>Bacteria</taxon>
        <taxon>Bacillati</taxon>
        <taxon>Actinomycetota</taxon>
        <taxon>Actinomycetes</taxon>
        <taxon>Propionibacteriales</taxon>
        <taxon>Nocardioidaceae</taxon>
        <taxon>Nocardioides</taxon>
    </lineage>
</organism>
<keyword evidence="3" id="KW-1185">Reference proteome</keyword>
<name>A0A1G9ZWK4_9ACTN</name>
<dbReference type="STRING" id="1005944.SAMN05192576_1853"/>
<sequence>MPTRVRRQRGGCDLESALRRLPLAAGGDRPLRVVVFCDPAAPDGLVQAVRQAFPAARLLVREAQGLTRRDRVLRRNGPVDLVVVLASAPAARHRHQLRELMPHLAPDGMYVVDRTAVGPGRDLESRLARHGALVSRVWADERLVGVVKGPETLLKLRHAEATRLVNSRPGDLAATELAVLPGGVLPPPPRVAVHGAGGRGLDAEMRYPPLQLRRYDGDLTVVAGSVAHADGVLLPDSFRWHLTDRLSHGRLVDVRGRFARLKGDSLPPPDRLAGAYYHFDYVNTGHYGHLMTEALSKLWGWESAKAADPELKLLTRTHPRYAGTDRVPPDIELLTRFGVDPDDIVRVDGPVRVGTLVAAAPMWHNQEPFYAHPRIAEVWDRLRERMAEPDRTTSERIFVTRREGGRPCRNVDAVEAVFADAGFEIVRPGGLSQPEQAAVFAGARVVAGFAGTGMFNLAYAHRAEHVIVLSQESYDARNEHLFAAVHGATIDYFFSPAEIAHPEGDWSYEAFQSPWSFDFDRLGSALEALLRSHGAGTGK</sequence>
<dbReference type="GO" id="GO:0016757">
    <property type="term" value="F:glycosyltransferase activity"/>
    <property type="evidence" value="ECO:0007669"/>
    <property type="project" value="InterPro"/>
</dbReference>
<gene>
    <name evidence="2" type="ORF">SAMN05192576_1853</name>
</gene>
<protein>
    <submittedName>
        <fullName evidence="2">Capsular polysaccharide biosynthesis protein</fullName>
    </submittedName>
</protein>
<dbReference type="AlphaFoldDB" id="A0A1G9ZWK4"/>
<feature type="domain" description="Glycosyltransferase 61 catalytic" evidence="1">
    <location>
        <begin position="287"/>
        <end position="466"/>
    </location>
</feature>
<reference evidence="2 3" key="1">
    <citation type="submission" date="2016-10" db="EMBL/GenBank/DDBJ databases">
        <authorList>
            <person name="de Groot N.N."/>
        </authorList>
    </citation>
    <scope>NUCLEOTIDE SEQUENCE [LARGE SCALE GENOMIC DNA]</scope>
    <source>
        <strain evidence="2 3">CGMCC 1.11147</strain>
    </source>
</reference>
<dbReference type="InterPro" id="IPR049625">
    <property type="entry name" value="Glyco_transf_61_cat"/>
</dbReference>
<evidence type="ECO:0000313" key="3">
    <source>
        <dbReference type="Proteomes" id="UP000199004"/>
    </source>
</evidence>
<evidence type="ECO:0000259" key="1">
    <source>
        <dbReference type="Pfam" id="PF04577"/>
    </source>
</evidence>
<dbReference type="RefSeq" id="WP_091023953.1">
    <property type="nucleotide sequence ID" value="NZ_BKAE01000019.1"/>
</dbReference>
<evidence type="ECO:0000313" key="2">
    <source>
        <dbReference type="EMBL" id="SDN25311.1"/>
    </source>
</evidence>
<dbReference type="Proteomes" id="UP000199004">
    <property type="component" value="Unassembled WGS sequence"/>
</dbReference>
<dbReference type="Pfam" id="PF04577">
    <property type="entry name" value="Glyco_transf_61"/>
    <property type="match status" value="1"/>
</dbReference>